<name>A0A3R9E0A8_9PSEU</name>
<sequence length="87" mass="9648">MAFYVRKREAEQWTGDNFDKVLGVLSRRVVGLNAGQPVEANGVITVPSTMGDFTLNVGDWIVTDDLFGEFLSDEEFHKQYDPAPAPA</sequence>
<keyword evidence="2" id="KW-1185">Reference proteome</keyword>
<evidence type="ECO:0000313" key="2">
    <source>
        <dbReference type="Proteomes" id="UP000267081"/>
    </source>
</evidence>
<accession>A0A3R9E0A8</accession>
<proteinExistence type="predicted"/>
<comment type="caution">
    <text evidence="1">The sequence shown here is derived from an EMBL/GenBank/DDBJ whole genome shotgun (WGS) entry which is preliminary data.</text>
</comment>
<organism evidence="1 2">
    <name type="scientific">Amycolatopsis eburnea</name>
    <dbReference type="NCBI Taxonomy" id="2267691"/>
    <lineage>
        <taxon>Bacteria</taxon>
        <taxon>Bacillati</taxon>
        <taxon>Actinomycetota</taxon>
        <taxon>Actinomycetes</taxon>
        <taxon>Pseudonocardiales</taxon>
        <taxon>Pseudonocardiaceae</taxon>
        <taxon>Amycolatopsis</taxon>
    </lineage>
</organism>
<dbReference type="EMBL" id="RSEC01000032">
    <property type="protein sequence ID" value="RSD21992.1"/>
    <property type="molecule type" value="Genomic_DNA"/>
</dbReference>
<reference evidence="1 2" key="1">
    <citation type="submission" date="2018-12" db="EMBL/GenBank/DDBJ databases">
        <title>Amycolatopsis eburnea sp. nov. actinomycete associate with arbuscular mycorrhiza fungal spore.</title>
        <authorList>
            <person name="Lumyong S."/>
            <person name="Chaiya L."/>
        </authorList>
    </citation>
    <scope>NUCLEOTIDE SEQUENCE [LARGE SCALE GENOMIC DNA]</scope>
    <source>
        <strain evidence="1 2">GLM-1</strain>
    </source>
</reference>
<protein>
    <submittedName>
        <fullName evidence="1">Uncharacterized protein</fullName>
    </submittedName>
</protein>
<dbReference type="RefSeq" id="WP_125307242.1">
    <property type="nucleotide sequence ID" value="NZ_RSEC01000032.1"/>
</dbReference>
<dbReference type="AlphaFoldDB" id="A0A3R9E0A8"/>
<evidence type="ECO:0000313" key="1">
    <source>
        <dbReference type="EMBL" id="RSD21992.1"/>
    </source>
</evidence>
<dbReference type="Proteomes" id="UP000267081">
    <property type="component" value="Unassembled WGS sequence"/>
</dbReference>
<gene>
    <name evidence="1" type="ORF">EIY87_09245</name>
</gene>